<evidence type="ECO:0000313" key="12">
    <source>
        <dbReference type="Proteomes" id="UP001595621"/>
    </source>
</evidence>
<evidence type="ECO:0000256" key="10">
    <source>
        <dbReference type="SAM" id="Phobius"/>
    </source>
</evidence>
<keyword evidence="9 10" id="KW-0472">Membrane</keyword>
<dbReference type="Gene3D" id="2.60.370.10">
    <property type="entry name" value="Ctag/Cox11"/>
    <property type="match status" value="1"/>
</dbReference>
<dbReference type="PANTHER" id="PTHR21320:SF3">
    <property type="entry name" value="CYTOCHROME C OXIDASE ASSEMBLY PROTEIN COX11, MITOCHONDRIAL-RELATED"/>
    <property type="match status" value="1"/>
</dbReference>
<evidence type="ECO:0000256" key="8">
    <source>
        <dbReference type="ARBA" id="ARBA00023008"/>
    </source>
</evidence>
<evidence type="ECO:0000256" key="1">
    <source>
        <dbReference type="ARBA" id="ARBA00004007"/>
    </source>
</evidence>
<dbReference type="PANTHER" id="PTHR21320">
    <property type="entry name" value="CYTOCHROME C OXIDASE ASSEMBLY PROTEIN COX11-RELATED"/>
    <property type="match status" value="1"/>
</dbReference>
<accession>A0ABV7GBV0</accession>
<evidence type="ECO:0000256" key="6">
    <source>
        <dbReference type="ARBA" id="ARBA00022968"/>
    </source>
</evidence>
<protein>
    <recommendedName>
        <fullName evidence="4">Cytochrome c oxidase assembly protein CtaG</fullName>
    </recommendedName>
</protein>
<evidence type="ECO:0000256" key="5">
    <source>
        <dbReference type="ARBA" id="ARBA00022692"/>
    </source>
</evidence>
<proteinExistence type="inferred from homology"/>
<evidence type="ECO:0000256" key="7">
    <source>
        <dbReference type="ARBA" id="ARBA00022989"/>
    </source>
</evidence>
<gene>
    <name evidence="11" type="ORF">ACFOE0_12480</name>
</gene>
<dbReference type="NCBIfam" id="NF003465">
    <property type="entry name" value="PRK05089.1"/>
    <property type="match status" value="1"/>
</dbReference>
<keyword evidence="8" id="KW-0186">Copper</keyword>
<keyword evidence="12" id="KW-1185">Reference proteome</keyword>
<evidence type="ECO:0000313" key="11">
    <source>
        <dbReference type="EMBL" id="MFC3138993.1"/>
    </source>
</evidence>
<evidence type="ECO:0000256" key="4">
    <source>
        <dbReference type="ARBA" id="ARBA00015384"/>
    </source>
</evidence>
<feature type="transmembrane region" description="Helical" evidence="10">
    <location>
        <begin position="12"/>
        <end position="32"/>
    </location>
</feature>
<dbReference type="InterPro" id="IPR023471">
    <property type="entry name" value="CtaG/Cox11_dom_sf"/>
</dbReference>
<evidence type="ECO:0000256" key="9">
    <source>
        <dbReference type="ARBA" id="ARBA00023136"/>
    </source>
</evidence>
<dbReference type="RefSeq" id="WP_248936902.1">
    <property type="nucleotide sequence ID" value="NZ_JAKILF010000006.1"/>
</dbReference>
<comment type="similarity">
    <text evidence="3">Belongs to the COX11/CtaG family.</text>
</comment>
<dbReference type="Pfam" id="PF04442">
    <property type="entry name" value="CtaG_Cox11"/>
    <property type="match status" value="1"/>
</dbReference>
<keyword evidence="6" id="KW-0735">Signal-anchor</keyword>
<dbReference type="PIRSF" id="PIRSF005413">
    <property type="entry name" value="COX11"/>
    <property type="match status" value="1"/>
</dbReference>
<sequence>MSQSTQNRKLIGLLLLGAVGMFGFGFALVPLYDVLCDVLGINGKTNETAVTYKPMEIDTSRLVSVEFVAMVPGKMPWEFGPEVKRMQVHPGELIRTKFLATNNTGATMVGQAIPSVSPGTGAAYFNKTECFCFNQQTLMAHASAELPLIFYVDPDLPEEINTLTLSYTLFDITAQMDSTGGSEQVKQDNQKTTKHSDFTARYTLGGGNAEQGVAR</sequence>
<comment type="caution">
    <text evidence="11">The sequence shown here is derived from an EMBL/GenBank/DDBJ whole genome shotgun (WGS) entry which is preliminary data.</text>
</comment>
<reference evidence="12" key="1">
    <citation type="journal article" date="2019" name="Int. J. Syst. Evol. Microbiol.">
        <title>The Global Catalogue of Microorganisms (GCM) 10K type strain sequencing project: providing services to taxonomists for standard genome sequencing and annotation.</title>
        <authorList>
            <consortium name="The Broad Institute Genomics Platform"/>
            <consortium name="The Broad Institute Genome Sequencing Center for Infectious Disease"/>
            <person name="Wu L."/>
            <person name="Ma J."/>
        </authorList>
    </citation>
    <scope>NUCLEOTIDE SEQUENCE [LARGE SCALE GENOMIC DNA]</scope>
    <source>
        <strain evidence="12">KCTC 52277</strain>
    </source>
</reference>
<evidence type="ECO:0000256" key="3">
    <source>
        <dbReference type="ARBA" id="ARBA00009620"/>
    </source>
</evidence>
<dbReference type="SUPFAM" id="SSF110111">
    <property type="entry name" value="Ctag/Cox11"/>
    <property type="match status" value="1"/>
</dbReference>
<name>A0ABV7GBV0_9GAMM</name>
<comment type="function">
    <text evidence="1">Exerts its effect at some terminal stage of cytochrome c oxidase synthesis, probably by being involved in the insertion of the copper B into subunit I.</text>
</comment>
<evidence type="ECO:0000256" key="2">
    <source>
        <dbReference type="ARBA" id="ARBA00004382"/>
    </source>
</evidence>
<dbReference type="EMBL" id="JBHRTD010000015">
    <property type="protein sequence ID" value="MFC3138993.1"/>
    <property type="molecule type" value="Genomic_DNA"/>
</dbReference>
<organism evidence="11 12">
    <name type="scientific">Shewanella submarina</name>
    <dbReference type="NCBI Taxonomy" id="2016376"/>
    <lineage>
        <taxon>Bacteria</taxon>
        <taxon>Pseudomonadati</taxon>
        <taxon>Pseudomonadota</taxon>
        <taxon>Gammaproteobacteria</taxon>
        <taxon>Alteromonadales</taxon>
        <taxon>Shewanellaceae</taxon>
        <taxon>Shewanella</taxon>
    </lineage>
</organism>
<comment type="subcellular location">
    <subcellularLocation>
        <location evidence="2">Cell inner membrane</location>
        <topology evidence="2">Single-pass type II membrane protein</topology>
        <orientation evidence="2">Periplasmic side</orientation>
    </subcellularLocation>
</comment>
<keyword evidence="5 10" id="KW-0812">Transmembrane</keyword>
<dbReference type="Proteomes" id="UP001595621">
    <property type="component" value="Unassembled WGS sequence"/>
</dbReference>
<keyword evidence="7 10" id="KW-1133">Transmembrane helix</keyword>
<dbReference type="InterPro" id="IPR007533">
    <property type="entry name" value="Cyt_c_oxidase_assmbl_CtaG"/>
</dbReference>